<keyword evidence="1" id="KW-0805">Transcription regulation</keyword>
<dbReference type="Gene3D" id="1.10.10.10">
    <property type="entry name" value="Winged helix-like DNA-binding domain superfamily/Winged helix DNA-binding domain"/>
    <property type="match status" value="2"/>
</dbReference>
<sequence>MTVQLATTTSAAITVADPQRVEDVLRRLSPRWTTQVVHTIAKYGPEMRVRDLTQHLPSVGQPFVSKRLATMHAAGLVVRDAEFDRTAPYRLTRQALTLGPVYRSLAQWSAENVAQGRWGREDRIEDALRRLQPLNTTKVVQLLSEEGATRFTRLAEAVGVKEQLMVPRLTQLQADGLVTRTGPRHGDPYTLTEAGRALGPVYAAIQRWDNRHSPSPTAPVPTAVRTLTDPAVARTAAALRRTAVPTALFSHAQQPRIPVAVVTASGPARGR</sequence>
<dbReference type="EMBL" id="VIGB01000003">
    <property type="protein sequence ID" value="TQF02022.1"/>
    <property type="molecule type" value="Genomic_DNA"/>
</dbReference>
<evidence type="ECO:0000259" key="4">
    <source>
        <dbReference type="PROSITE" id="PS51118"/>
    </source>
</evidence>
<dbReference type="RefSeq" id="WP_141632738.1">
    <property type="nucleotide sequence ID" value="NZ_VIGB01000003.1"/>
</dbReference>
<dbReference type="InterPro" id="IPR036388">
    <property type="entry name" value="WH-like_DNA-bd_sf"/>
</dbReference>
<feature type="domain" description="HTH hxlR-type" evidence="4">
    <location>
        <begin position="121"/>
        <end position="217"/>
    </location>
</feature>
<comment type="caution">
    <text evidence="5">The sequence shown here is derived from an EMBL/GenBank/DDBJ whole genome shotgun (WGS) entry which is preliminary data.</text>
</comment>
<evidence type="ECO:0000256" key="3">
    <source>
        <dbReference type="ARBA" id="ARBA00023163"/>
    </source>
</evidence>
<reference evidence="5 6" key="1">
    <citation type="submission" date="2019-06" db="EMBL/GenBank/DDBJ databases">
        <title>Description of Kitasatospora acidophila sp. nov. isolated from pine grove soil, and reclassification of Streptomyces novaecaesareae to Kitasatospora novaeceasareae comb. nov.</title>
        <authorList>
            <person name="Kim M.J."/>
        </authorList>
    </citation>
    <scope>NUCLEOTIDE SEQUENCE [LARGE SCALE GENOMIC DNA]</scope>
    <source>
        <strain evidence="5 6">MMS16-CNU292</strain>
    </source>
</reference>
<dbReference type="Proteomes" id="UP000319103">
    <property type="component" value="Unassembled WGS sequence"/>
</dbReference>
<dbReference type="AlphaFoldDB" id="A0A540VZ19"/>
<keyword evidence="3" id="KW-0804">Transcription</keyword>
<dbReference type="InterPro" id="IPR002577">
    <property type="entry name" value="HTH_HxlR"/>
</dbReference>
<organism evidence="5 6">
    <name type="scientific">Kitasatospora acidiphila</name>
    <dbReference type="NCBI Taxonomy" id="2567942"/>
    <lineage>
        <taxon>Bacteria</taxon>
        <taxon>Bacillati</taxon>
        <taxon>Actinomycetota</taxon>
        <taxon>Actinomycetes</taxon>
        <taxon>Kitasatosporales</taxon>
        <taxon>Streptomycetaceae</taxon>
        <taxon>Kitasatospora</taxon>
    </lineage>
</organism>
<dbReference type="OrthoDB" id="4302401at2"/>
<gene>
    <name evidence="5" type="ORF">E6W39_06695</name>
</gene>
<dbReference type="PROSITE" id="PS51118">
    <property type="entry name" value="HTH_HXLR"/>
    <property type="match status" value="2"/>
</dbReference>
<evidence type="ECO:0000256" key="2">
    <source>
        <dbReference type="ARBA" id="ARBA00023125"/>
    </source>
</evidence>
<dbReference type="InterPro" id="IPR036390">
    <property type="entry name" value="WH_DNA-bd_sf"/>
</dbReference>
<dbReference type="GO" id="GO:0003677">
    <property type="term" value="F:DNA binding"/>
    <property type="evidence" value="ECO:0007669"/>
    <property type="project" value="UniProtKB-KW"/>
</dbReference>
<dbReference type="SUPFAM" id="SSF46785">
    <property type="entry name" value="Winged helix' DNA-binding domain"/>
    <property type="match status" value="2"/>
</dbReference>
<keyword evidence="6" id="KW-1185">Reference proteome</keyword>
<keyword evidence="2" id="KW-0238">DNA-binding</keyword>
<dbReference type="Pfam" id="PF01638">
    <property type="entry name" value="HxlR"/>
    <property type="match status" value="2"/>
</dbReference>
<evidence type="ECO:0000313" key="5">
    <source>
        <dbReference type="EMBL" id="TQF02022.1"/>
    </source>
</evidence>
<dbReference type="PANTHER" id="PTHR33204:SF37">
    <property type="entry name" value="HTH-TYPE TRANSCRIPTIONAL REGULATOR YODB"/>
    <property type="match status" value="1"/>
</dbReference>
<accession>A0A540VZ19</accession>
<protein>
    <recommendedName>
        <fullName evidence="4">HTH hxlR-type domain-containing protein</fullName>
    </recommendedName>
</protein>
<proteinExistence type="predicted"/>
<dbReference type="PANTHER" id="PTHR33204">
    <property type="entry name" value="TRANSCRIPTIONAL REGULATOR, MARR FAMILY"/>
    <property type="match status" value="1"/>
</dbReference>
<feature type="domain" description="HTH hxlR-type" evidence="4">
    <location>
        <begin position="17"/>
        <end position="117"/>
    </location>
</feature>
<evidence type="ECO:0000256" key="1">
    <source>
        <dbReference type="ARBA" id="ARBA00023015"/>
    </source>
</evidence>
<name>A0A540VZ19_9ACTN</name>
<evidence type="ECO:0000313" key="6">
    <source>
        <dbReference type="Proteomes" id="UP000319103"/>
    </source>
</evidence>